<dbReference type="InterPro" id="IPR053927">
    <property type="entry name" value="FlgK_helical"/>
</dbReference>
<evidence type="ECO:0000259" key="7">
    <source>
        <dbReference type="Pfam" id="PF06429"/>
    </source>
</evidence>
<dbReference type="PANTHER" id="PTHR30033">
    <property type="entry name" value="FLAGELLAR HOOK-ASSOCIATED PROTEIN 1"/>
    <property type="match status" value="1"/>
</dbReference>
<keyword evidence="9" id="KW-0969">Cilium</keyword>
<keyword evidence="5" id="KW-0975">Bacterial flagellum</keyword>
<feature type="domain" description="Flagellar basal-body/hook protein C-terminal" evidence="7">
    <location>
        <begin position="581"/>
        <end position="622"/>
    </location>
</feature>
<keyword evidence="4" id="KW-0964">Secreted</keyword>
<evidence type="ECO:0000256" key="1">
    <source>
        <dbReference type="ARBA" id="ARBA00004365"/>
    </source>
</evidence>
<evidence type="ECO:0000256" key="4">
    <source>
        <dbReference type="ARBA" id="ARBA00022525"/>
    </source>
</evidence>
<dbReference type="SUPFAM" id="SSF64518">
    <property type="entry name" value="Phase 1 flagellin"/>
    <property type="match status" value="1"/>
</dbReference>
<dbReference type="GO" id="GO:0044780">
    <property type="term" value="P:bacterial-type flagellum assembly"/>
    <property type="evidence" value="ECO:0007669"/>
    <property type="project" value="InterPro"/>
</dbReference>
<dbReference type="InterPro" id="IPR010930">
    <property type="entry name" value="Flg_bb/hook_C_dom"/>
</dbReference>
<dbReference type="GO" id="GO:0005198">
    <property type="term" value="F:structural molecule activity"/>
    <property type="evidence" value="ECO:0007669"/>
    <property type="project" value="InterPro"/>
</dbReference>
<dbReference type="NCBIfam" id="TIGR02492">
    <property type="entry name" value="flgK_ends"/>
    <property type="match status" value="1"/>
</dbReference>
<dbReference type="PRINTS" id="PR01005">
    <property type="entry name" value="FLGHOOKAP1"/>
</dbReference>
<comment type="similarity">
    <text evidence="3">Belongs to the flagella basal body rod proteins family.</text>
</comment>
<dbReference type="PANTHER" id="PTHR30033:SF1">
    <property type="entry name" value="FLAGELLAR HOOK-ASSOCIATED PROTEIN 1"/>
    <property type="match status" value="1"/>
</dbReference>
<gene>
    <name evidence="9" type="ORF">MNBD_ALPHA09-714</name>
</gene>
<reference evidence="9" key="1">
    <citation type="submission" date="2018-06" db="EMBL/GenBank/DDBJ databases">
        <authorList>
            <person name="Zhirakovskaya E."/>
        </authorList>
    </citation>
    <scope>NUCLEOTIDE SEQUENCE</scope>
</reference>
<name>A0A3B0TWM1_9ZZZZ</name>
<evidence type="ECO:0000313" key="9">
    <source>
        <dbReference type="EMBL" id="VAW11466.1"/>
    </source>
</evidence>
<evidence type="ECO:0000256" key="2">
    <source>
        <dbReference type="ARBA" id="ARBA00004613"/>
    </source>
</evidence>
<feature type="domain" description="Flagellar basal body rod protein N-terminal" evidence="6">
    <location>
        <begin position="7"/>
        <end position="37"/>
    </location>
</feature>
<evidence type="ECO:0000259" key="8">
    <source>
        <dbReference type="Pfam" id="PF22638"/>
    </source>
</evidence>
<keyword evidence="9" id="KW-0966">Cell projection</keyword>
<dbReference type="Pfam" id="PF00460">
    <property type="entry name" value="Flg_bb_rod"/>
    <property type="match status" value="1"/>
</dbReference>
<accession>A0A3B0TWM1</accession>
<dbReference type="EMBL" id="UOEM01000031">
    <property type="protein sequence ID" value="VAW11466.1"/>
    <property type="molecule type" value="Genomic_DNA"/>
</dbReference>
<feature type="domain" description="Flagellar hook-associated protein FlgK helical" evidence="8">
    <location>
        <begin position="90"/>
        <end position="327"/>
    </location>
</feature>
<comment type="subcellular location">
    <subcellularLocation>
        <location evidence="1">Bacterial flagellum</location>
    </subcellularLocation>
    <subcellularLocation>
        <location evidence="2">Secreted</location>
    </subcellularLocation>
</comment>
<keyword evidence="9" id="KW-0282">Flagellum</keyword>
<dbReference type="AlphaFoldDB" id="A0A3B0TWM1"/>
<dbReference type="Pfam" id="PF22638">
    <property type="entry name" value="FlgK_D1"/>
    <property type="match status" value="1"/>
</dbReference>
<protein>
    <submittedName>
        <fullName evidence="9">Flagellar hook-associated protein FlgK</fullName>
    </submittedName>
</protein>
<proteinExistence type="inferred from homology"/>
<evidence type="ECO:0000256" key="3">
    <source>
        <dbReference type="ARBA" id="ARBA00009677"/>
    </source>
</evidence>
<dbReference type="InterPro" id="IPR002371">
    <property type="entry name" value="FlgK"/>
</dbReference>
<dbReference type="GO" id="GO:0005576">
    <property type="term" value="C:extracellular region"/>
    <property type="evidence" value="ECO:0007669"/>
    <property type="project" value="UniProtKB-SubCell"/>
</dbReference>
<dbReference type="InterPro" id="IPR001444">
    <property type="entry name" value="Flag_bb_rod_N"/>
</dbReference>
<evidence type="ECO:0000259" key="6">
    <source>
        <dbReference type="Pfam" id="PF00460"/>
    </source>
</evidence>
<dbReference type="GO" id="GO:0009424">
    <property type="term" value="C:bacterial-type flagellum hook"/>
    <property type="evidence" value="ECO:0007669"/>
    <property type="project" value="InterPro"/>
</dbReference>
<sequence length="623" mass="64707">MGLSAALYSAISGMSATQTSIGVVSENVSNAGTQGYTKKTVRTENLVAGSRSAGVSIADITRDIDLLLQRQLRGEITAEGASQVKADLLGRLDQMLGIPGQAGSIDNTYNNFVDAMRALSVEPNSVEARTSVINQANALANQLNSLSTKVQELRSESEYGIERSVDSVNRLIAELASVNEKIGVSDNRTSGSQALLDQRDQIITEMSQYLQLNVQTTRSGQARIFTSSGHLLVDGAFAQTLQFDGRPAVTAQSVYDNDPAKRTLGTILLNNGNGGTVDLFTGNGIKGGKIGAYRDLRDDVLVKTQAQLDELASALAQALSSIEVPGTAVSVGAQDGFDLDVGALQAGNPVSVTFTVTPPGTEQTVTLIRVDDASVLPLADTATANPNDTVYGIDFSGGLASAATDIQTALGAGFTVTSPGADTIRILDDGAAATVDIASVTSTNTATALIDDGLALALFTDGAGGVPYTASFDSNQKLGYAARITVNPQIVSDQSSLVIFSTSPPTSPGDPTRPMELLSRLVDGTQTFSAATGLGSEGSPVTETVGDFTLRFISSQAAQAEDAARINASQATLTGALEDRMQEVSGVNVDEEIANLIVLQNSFAASARVISVVQELMAVLLRI</sequence>
<evidence type="ECO:0000256" key="5">
    <source>
        <dbReference type="ARBA" id="ARBA00023143"/>
    </source>
</evidence>
<organism evidence="9">
    <name type="scientific">hydrothermal vent metagenome</name>
    <dbReference type="NCBI Taxonomy" id="652676"/>
    <lineage>
        <taxon>unclassified sequences</taxon>
        <taxon>metagenomes</taxon>
        <taxon>ecological metagenomes</taxon>
    </lineage>
</organism>
<dbReference type="Pfam" id="PF06429">
    <property type="entry name" value="Flg_bbr_C"/>
    <property type="match status" value="1"/>
</dbReference>